<gene>
    <name evidence="2" type="ORF">EI291_03760</name>
</gene>
<keyword evidence="1" id="KW-0812">Transmembrane</keyword>
<dbReference type="Proteomes" id="UP000273500">
    <property type="component" value="Unassembled WGS sequence"/>
</dbReference>
<protein>
    <submittedName>
        <fullName evidence="2">Uncharacterized protein</fullName>
    </submittedName>
</protein>
<comment type="caution">
    <text evidence="2">The sequence shown here is derived from an EMBL/GenBank/DDBJ whole genome shotgun (WGS) entry which is preliminary data.</text>
</comment>
<dbReference type="AlphaFoldDB" id="A0A3R9MQW6"/>
<keyword evidence="3" id="KW-1185">Reference proteome</keyword>
<feature type="transmembrane region" description="Helical" evidence="1">
    <location>
        <begin position="43"/>
        <end position="70"/>
    </location>
</feature>
<evidence type="ECO:0000313" key="2">
    <source>
        <dbReference type="EMBL" id="RSK51436.1"/>
    </source>
</evidence>
<name>A0A3R9MQW6_9BACT</name>
<keyword evidence="1" id="KW-0472">Membrane</keyword>
<sequence length="80" mass="8796">MNLLQLGFSLLGLLWCAGSVAALAALLTWRERAATFVARTQRLLMVVLPCAALLLGSVLWTLLHVMLLWGQNEPQPIAIR</sequence>
<evidence type="ECO:0000256" key="1">
    <source>
        <dbReference type="SAM" id="Phobius"/>
    </source>
</evidence>
<evidence type="ECO:0000313" key="3">
    <source>
        <dbReference type="Proteomes" id="UP000273500"/>
    </source>
</evidence>
<keyword evidence="1" id="KW-1133">Transmembrane helix</keyword>
<dbReference type="EMBL" id="RWIT01000001">
    <property type="protein sequence ID" value="RSK51436.1"/>
    <property type="molecule type" value="Genomic_DNA"/>
</dbReference>
<organism evidence="2 3">
    <name type="scientific">Hymenobacter rigui</name>
    <dbReference type="NCBI Taxonomy" id="334424"/>
    <lineage>
        <taxon>Bacteria</taxon>
        <taxon>Pseudomonadati</taxon>
        <taxon>Bacteroidota</taxon>
        <taxon>Cytophagia</taxon>
        <taxon>Cytophagales</taxon>
        <taxon>Hymenobacteraceae</taxon>
        <taxon>Hymenobacter</taxon>
    </lineage>
</organism>
<proteinExistence type="predicted"/>
<dbReference type="OrthoDB" id="886940at2"/>
<accession>A0A3R9MQW6</accession>
<dbReference type="RefSeq" id="WP_125418101.1">
    <property type="nucleotide sequence ID" value="NZ_RWIT01000001.1"/>
</dbReference>
<reference evidence="2 3" key="1">
    <citation type="submission" date="2018-12" db="EMBL/GenBank/DDBJ databases">
        <authorList>
            <person name="Feng G."/>
            <person name="Zhu H."/>
        </authorList>
    </citation>
    <scope>NUCLEOTIDE SEQUENCE [LARGE SCALE GENOMIC DNA]</scope>
    <source>
        <strain evidence="2 3">KCTC 12533</strain>
    </source>
</reference>